<keyword evidence="2" id="KW-1185">Reference proteome</keyword>
<evidence type="ECO:0000313" key="2">
    <source>
        <dbReference type="Proteomes" id="UP000625711"/>
    </source>
</evidence>
<name>A0A834I143_RHYFE</name>
<sequence>MQSCKGQYTIYFTTLRMFPVSSFLVFVLLALVHCQDPRKRLVDSSDYQKDDDLPCTMKNCYKRSANQEDMGPFWANRGKKDPSYSSDKFMIQEPHWILIKKDPEVEPFFTSRGKRPLKYVYDDSVKPPRDRRDYVVDGEMDPAFFAARGKKNMDK</sequence>
<comment type="caution">
    <text evidence="1">The sequence shown here is derived from an EMBL/GenBank/DDBJ whole genome shotgun (WGS) entry which is preliminary data.</text>
</comment>
<accession>A0A834I143</accession>
<gene>
    <name evidence="1" type="ORF">GWI33_016826</name>
</gene>
<dbReference type="OrthoDB" id="5219169at2759"/>
<evidence type="ECO:0000313" key="1">
    <source>
        <dbReference type="EMBL" id="KAF7270216.1"/>
    </source>
</evidence>
<reference evidence="1" key="1">
    <citation type="submission" date="2020-08" db="EMBL/GenBank/DDBJ databases">
        <title>Genome sequencing and assembly of the red palm weevil Rhynchophorus ferrugineus.</title>
        <authorList>
            <person name="Dias G.B."/>
            <person name="Bergman C.M."/>
            <person name="Manee M."/>
        </authorList>
    </citation>
    <scope>NUCLEOTIDE SEQUENCE</scope>
    <source>
        <strain evidence="1">AA-2017</strain>
        <tissue evidence="1">Whole larva</tissue>
    </source>
</reference>
<dbReference type="EMBL" id="JAACXV010014123">
    <property type="protein sequence ID" value="KAF7270216.1"/>
    <property type="molecule type" value="Genomic_DNA"/>
</dbReference>
<dbReference type="Proteomes" id="UP000625711">
    <property type="component" value="Unassembled WGS sequence"/>
</dbReference>
<organism evidence="1 2">
    <name type="scientific">Rhynchophorus ferrugineus</name>
    <name type="common">Red palm weevil</name>
    <name type="synonym">Curculio ferrugineus</name>
    <dbReference type="NCBI Taxonomy" id="354439"/>
    <lineage>
        <taxon>Eukaryota</taxon>
        <taxon>Metazoa</taxon>
        <taxon>Ecdysozoa</taxon>
        <taxon>Arthropoda</taxon>
        <taxon>Hexapoda</taxon>
        <taxon>Insecta</taxon>
        <taxon>Pterygota</taxon>
        <taxon>Neoptera</taxon>
        <taxon>Endopterygota</taxon>
        <taxon>Coleoptera</taxon>
        <taxon>Polyphaga</taxon>
        <taxon>Cucujiformia</taxon>
        <taxon>Curculionidae</taxon>
        <taxon>Dryophthorinae</taxon>
        <taxon>Rhynchophorus</taxon>
    </lineage>
</organism>
<protein>
    <submittedName>
        <fullName evidence="1">Uncharacterized protein</fullName>
    </submittedName>
</protein>
<dbReference type="AlphaFoldDB" id="A0A834I143"/>
<proteinExistence type="predicted"/>